<accession>A0A0M4LT87</accession>
<dbReference type="RefSeq" id="WP_061921727.1">
    <property type="nucleotide sequence ID" value="NZ_CP012669.1"/>
</dbReference>
<protein>
    <recommendedName>
        <fullName evidence="4">DUF2029 domain-containing protein</fullName>
    </recommendedName>
</protein>
<sequence>MEGATRFARLTRGQSFSVLAVTLLALLLAAILYQPQPPAPPPVDLVVDTPVVTEVAPPVNADVDAGRDTDLALYDAITERVASGENYYAVAVEEQRARNFPVRPGLAVRLPTLAHISAMLGPTGVLVAAAVLLVVLLWAWWRRLAPLIERTPRRIMALGLLGLGFATGFKPMYFVLHEVWAGMLLALALALHSPGKWRGAWVAAALALSIREHALPFVLLMGALSLWRRDWREFGAWSALVAGFLILLWIHVSTVASYTTEADPLSSSWLALRGLNGWLDAISLNSALYNFPSWIAAPLVLLPLLGWASLRDRLGCEATLLFVGYGVFFMLAGRENNFYWGLVVVPAWFVGLYWVPFALRDLVSGAQGSVART</sequence>
<gene>
    <name evidence="2" type="ORF">AMC99_00243</name>
</gene>
<organism evidence="2 3">
    <name type="scientific">Altererythrobacter epoxidivorans</name>
    <dbReference type="NCBI Taxonomy" id="361183"/>
    <lineage>
        <taxon>Bacteria</taxon>
        <taxon>Pseudomonadati</taxon>
        <taxon>Pseudomonadota</taxon>
        <taxon>Alphaproteobacteria</taxon>
        <taxon>Sphingomonadales</taxon>
        <taxon>Erythrobacteraceae</taxon>
        <taxon>Altererythrobacter</taxon>
    </lineage>
</organism>
<feature type="transmembrane region" description="Helical" evidence="1">
    <location>
        <begin position="201"/>
        <end position="227"/>
    </location>
</feature>
<dbReference type="Proteomes" id="UP000057938">
    <property type="component" value="Chromosome"/>
</dbReference>
<evidence type="ECO:0000313" key="3">
    <source>
        <dbReference type="Proteomes" id="UP000057938"/>
    </source>
</evidence>
<evidence type="ECO:0000313" key="2">
    <source>
        <dbReference type="EMBL" id="ALE15559.1"/>
    </source>
</evidence>
<dbReference type="KEGG" id="aep:AMC99_00243"/>
<dbReference type="OrthoDB" id="8266279at2"/>
<keyword evidence="1" id="KW-0812">Transmembrane</keyword>
<keyword evidence="1" id="KW-0472">Membrane</keyword>
<dbReference type="PATRIC" id="fig|361183.4.peg.245"/>
<reference evidence="2 3" key="1">
    <citation type="submission" date="2015-09" db="EMBL/GenBank/DDBJ databases">
        <title>Complete genome sequence of a benzo[a]pyrene-degrading bacterium Altererythrobacter epoxidivorans CGMCC 1.7731T.</title>
        <authorList>
            <person name="Li Z."/>
            <person name="Cheng H."/>
            <person name="Huo Y."/>
            <person name="Xu X."/>
        </authorList>
    </citation>
    <scope>NUCLEOTIDE SEQUENCE [LARGE SCALE GENOMIC DNA]</scope>
    <source>
        <strain evidence="2 3">CGMCC 1.7731</strain>
    </source>
</reference>
<feature type="transmembrane region" description="Helical" evidence="1">
    <location>
        <begin position="119"/>
        <end position="141"/>
    </location>
</feature>
<feature type="transmembrane region" description="Helical" evidence="1">
    <location>
        <begin position="287"/>
        <end position="307"/>
    </location>
</feature>
<feature type="transmembrane region" description="Helical" evidence="1">
    <location>
        <begin position="16"/>
        <end position="33"/>
    </location>
</feature>
<evidence type="ECO:0008006" key="4">
    <source>
        <dbReference type="Google" id="ProtNLM"/>
    </source>
</evidence>
<feature type="transmembrane region" description="Helical" evidence="1">
    <location>
        <begin position="234"/>
        <end position="252"/>
    </location>
</feature>
<feature type="transmembrane region" description="Helical" evidence="1">
    <location>
        <begin position="153"/>
        <end position="176"/>
    </location>
</feature>
<dbReference type="AlphaFoldDB" id="A0A0M4LT87"/>
<feature type="transmembrane region" description="Helical" evidence="1">
    <location>
        <begin position="338"/>
        <end position="359"/>
    </location>
</feature>
<feature type="transmembrane region" description="Helical" evidence="1">
    <location>
        <begin position="314"/>
        <end position="332"/>
    </location>
</feature>
<keyword evidence="1" id="KW-1133">Transmembrane helix</keyword>
<name>A0A0M4LT87_9SPHN</name>
<keyword evidence="3" id="KW-1185">Reference proteome</keyword>
<dbReference type="STRING" id="361183.AMC99_00243"/>
<dbReference type="EMBL" id="CP012669">
    <property type="protein sequence ID" value="ALE15559.1"/>
    <property type="molecule type" value="Genomic_DNA"/>
</dbReference>
<evidence type="ECO:0000256" key="1">
    <source>
        <dbReference type="SAM" id="Phobius"/>
    </source>
</evidence>
<proteinExistence type="predicted"/>